<evidence type="ECO:0000259" key="1">
    <source>
        <dbReference type="Pfam" id="PF13588"/>
    </source>
</evidence>
<evidence type="ECO:0000313" key="3">
    <source>
        <dbReference type="Proteomes" id="UP001209168"/>
    </source>
</evidence>
<dbReference type="InterPro" id="IPR029464">
    <property type="entry name" value="HSDR_N"/>
</dbReference>
<accession>A0AAW5UD35</accession>
<comment type="caution">
    <text evidence="2">The sequence shown here is derived from an EMBL/GenBank/DDBJ whole genome shotgun (WGS) entry which is preliminary data.</text>
</comment>
<gene>
    <name evidence="2" type="ORF">ONT23_00855</name>
</gene>
<reference evidence="2" key="1">
    <citation type="submission" date="2022-11" db="EMBL/GenBank/DDBJ databases">
        <title>Genomic repertoires linked with pathogenic potency of arthritogenic Prevotella copri isolated from the gut of rheumatoid arthritis patients.</title>
        <authorList>
            <person name="Nii T."/>
            <person name="Maeda Y."/>
            <person name="Motooka D."/>
            <person name="Naito M."/>
            <person name="Matsumoto Y."/>
            <person name="Ogawa T."/>
            <person name="Oguro-Igashira E."/>
            <person name="Kishikawa T."/>
            <person name="Yamashita M."/>
            <person name="Koizumi S."/>
            <person name="Kurakawa T."/>
            <person name="Okumura R."/>
            <person name="Kayama H."/>
            <person name="Murakami M."/>
            <person name="Sakaguchi T."/>
            <person name="Das B."/>
            <person name="Nakamura S."/>
            <person name="Okada Y."/>
            <person name="Kumanogoh A."/>
            <person name="Takeda K."/>
        </authorList>
    </citation>
    <scope>NUCLEOTIDE SEQUENCE</scope>
    <source>
        <strain evidence="2">H012_8</strain>
    </source>
</reference>
<dbReference type="Proteomes" id="UP001209168">
    <property type="component" value="Unassembled WGS sequence"/>
</dbReference>
<dbReference type="EMBL" id="JAPDVH010000001">
    <property type="protein sequence ID" value="MCW4154112.1"/>
    <property type="molecule type" value="Genomic_DNA"/>
</dbReference>
<name>A0AAW5UD35_9BACT</name>
<organism evidence="2 3">
    <name type="scientific">Segatella copri</name>
    <dbReference type="NCBI Taxonomy" id="165179"/>
    <lineage>
        <taxon>Bacteria</taxon>
        <taxon>Pseudomonadati</taxon>
        <taxon>Bacteroidota</taxon>
        <taxon>Bacteroidia</taxon>
        <taxon>Bacteroidales</taxon>
        <taxon>Prevotellaceae</taxon>
        <taxon>Segatella</taxon>
    </lineage>
</organism>
<dbReference type="Pfam" id="PF13588">
    <property type="entry name" value="HSDR_N_2"/>
    <property type="match status" value="1"/>
</dbReference>
<proteinExistence type="predicted"/>
<dbReference type="Gene3D" id="3.90.1570.30">
    <property type="match status" value="1"/>
</dbReference>
<feature type="domain" description="Type I restriction enzyme R protein N-terminal" evidence="1">
    <location>
        <begin position="44"/>
        <end position="118"/>
    </location>
</feature>
<sequence>MELYKTLEELSDKVSKLRNHVATEEATKTAFVLPFLVSLGYDIYNPLEVIPEMDCDISRKGDKVDYAINIDSKPAMIVECKQCEKSLDAFVLQLAKYYVATKARFAILTNGIEYRFYSDMDRVNLMDSKPFFVFDISSFDKHDVELLGRFQRNCFDEQKIMQIAENINIEEKVRTFLENDVFKCSDTFAKYIADSIGCSYSVDEVAREVRNQINDRISIPQPKGDKPSPIVNGEDYKAYLLVKKILKHYAYEDEIKYTSFKSYFTINKHGSVWRWIVRIKRTADKVKVCFPMNDYKTNEWVTLDSIDDLSKMSDRIIQSFRMASFEKSYGDITNDNQNVVKYEKTANKPQVRKCLFVTD</sequence>
<dbReference type="AlphaFoldDB" id="A0AAW5UD35"/>
<evidence type="ECO:0000313" key="2">
    <source>
        <dbReference type="EMBL" id="MCW4154112.1"/>
    </source>
</evidence>
<dbReference type="RefSeq" id="WP_264898514.1">
    <property type="nucleotide sequence ID" value="NZ_JAPDVH010000001.1"/>
</dbReference>
<protein>
    <submittedName>
        <fullName evidence="2">Type I restriction enzyme HsdR N-terminal domain-containing protein</fullName>
    </submittedName>
</protein>